<proteinExistence type="predicted"/>
<dbReference type="Proteomes" id="UP000322983">
    <property type="component" value="Chromosome"/>
</dbReference>
<feature type="transmembrane region" description="Helical" evidence="1">
    <location>
        <begin position="32"/>
        <end position="53"/>
    </location>
</feature>
<feature type="transmembrane region" description="Helical" evidence="1">
    <location>
        <begin position="7"/>
        <end position="26"/>
    </location>
</feature>
<gene>
    <name evidence="2" type="ORF">IC006_0344</name>
</gene>
<evidence type="ECO:0000313" key="3">
    <source>
        <dbReference type="Proteomes" id="UP000322983"/>
    </source>
</evidence>
<feature type="transmembrane region" description="Helical" evidence="1">
    <location>
        <begin position="74"/>
        <end position="91"/>
    </location>
</feature>
<keyword evidence="3" id="KW-1185">Reference proteome</keyword>
<accession>A0A510DSF6</accession>
<reference evidence="2 3" key="1">
    <citation type="journal article" date="2020" name="Int. J. Syst. Evol. Microbiol.">
        <title>Sulfuracidifex tepidarius gen. nov., sp. nov. and transfer of Sulfolobus metallicus Huber and Stetter 1992 to the genus Sulfuracidifex as Sulfuracidifex metallicus comb. nov.</title>
        <authorList>
            <person name="Itoh T."/>
            <person name="Miura T."/>
            <person name="Sakai H.D."/>
            <person name="Kato S."/>
            <person name="Ohkuma M."/>
            <person name="Takashina T."/>
        </authorList>
    </citation>
    <scope>NUCLEOTIDE SEQUENCE [LARGE SCALE GENOMIC DNA]</scope>
    <source>
        <strain evidence="2 3">IC-006</strain>
    </source>
</reference>
<evidence type="ECO:0000256" key="1">
    <source>
        <dbReference type="SAM" id="Phobius"/>
    </source>
</evidence>
<name>A0A510DSF6_9CREN</name>
<dbReference type="AlphaFoldDB" id="A0A510DSF6"/>
<organism evidence="2 3">
    <name type="scientific">Sulfuracidifex tepidarius</name>
    <dbReference type="NCBI Taxonomy" id="1294262"/>
    <lineage>
        <taxon>Archaea</taxon>
        <taxon>Thermoproteota</taxon>
        <taxon>Thermoprotei</taxon>
        <taxon>Sulfolobales</taxon>
        <taxon>Sulfolobaceae</taxon>
        <taxon>Sulfuracidifex</taxon>
    </lineage>
</organism>
<feature type="transmembrane region" description="Helical" evidence="1">
    <location>
        <begin position="136"/>
        <end position="156"/>
    </location>
</feature>
<evidence type="ECO:0000313" key="2">
    <source>
        <dbReference type="EMBL" id="BBG23060.1"/>
    </source>
</evidence>
<dbReference type="Pfam" id="PF07185">
    <property type="entry name" value="DUF1404"/>
    <property type="match status" value="1"/>
</dbReference>
<dbReference type="KEGG" id="step:IC006_0344"/>
<feature type="transmembrane region" description="Helical" evidence="1">
    <location>
        <begin position="172"/>
        <end position="192"/>
    </location>
</feature>
<feature type="transmembrane region" description="Helical" evidence="1">
    <location>
        <begin position="103"/>
        <end position="124"/>
    </location>
</feature>
<keyword evidence="1" id="KW-0472">Membrane</keyword>
<keyword evidence="1" id="KW-1133">Transmembrane helix</keyword>
<keyword evidence="1" id="KW-0812">Transmembrane</keyword>
<sequence>MKDKKPYLFIGIAMIVASVNPASLILASQLEIVRFSFDMTLVWGAGLIGIWIADYLFRQGKMKSLLSFNFSTRGLVLAWGIAGVIISYWYFPGPFDASVISSIMRTAQLLSFLVAGVIGGVGWYGMTNTWKSISMFSLFSMMASMAEIFLELGAYYNTNLYSSYSLQQFTDTAYFLFAMAFAPSTFYMVKWLKDLDLF</sequence>
<dbReference type="InterPro" id="IPR009844">
    <property type="entry name" value="DUF1404"/>
</dbReference>
<dbReference type="EMBL" id="AP018929">
    <property type="protein sequence ID" value="BBG23060.1"/>
    <property type="molecule type" value="Genomic_DNA"/>
</dbReference>
<evidence type="ECO:0008006" key="4">
    <source>
        <dbReference type="Google" id="ProtNLM"/>
    </source>
</evidence>
<dbReference type="STRING" id="1294262.GCA_001316085_02248"/>
<protein>
    <recommendedName>
        <fullName evidence="4">DUF1404 domain-containing protein</fullName>
    </recommendedName>
</protein>